<keyword evidence="3" id="KW-1185">Reference proteome</keyword>
<dbReference type="Pfam" id="PF25556">
    <property type="entry name" value="SET_TTL"/>
    <property type="match status" value="1"/>
</dbReference>
<proteinExistence type="predicted"/>
<sequence length="53" mass="6062">SAEEKVPVWYIMDEFGSRVQHSSQPTCCMAPLFYAPQQIAYSVLWPLQDLENG</sequence>
<feature type="non-terminal residue" evidence="2">
    <location>
        <position position="1"/>
    </location>
</feature>
<feature type="non-terminal residue" evidence="2">
    <location>
        <position position="53"/>
    </location>
</feature>
<evidence type="ECO:0000313" key="3">
    <source>
        <dbReference type="Proteomes" id="UP001529510"/>
    </source>
</evidence>
<comment type="caution">
    <text evidence="2">The sequence shown here is derived from an EMBL/GenBank/DDBJ whole genome shotgun (WGS) entry which is preliminary data.</text>
</comment>
<dbReference type="EMBL" id="JAMKFB020000004">
    <property type="protein sequence ID" value="KAL0196300.1"/>
    <property type="molecule type" value="Genomic_DNA"/>
</dbReference>
<dbReference type="InterPro" id="IPR027749">
    <property type="entry name" value="TTLL12"/>
</dbReference>
<protein>
    <recommendedName>
        <fullName evidence="1">Tubulin--tyrosine ligase-like protein 12 SET-like domain-containing protein</fullName>
    </recommendedName>
</protein>
<reference evidence="2 3" key="1">
    <citation type="submission" date="2024-05" db="EMBL/GenBank/DDBJ databases">
        <title>Genome sequencing and assembly of Indian major carp, Cirrhinus mrigala (Hamilton, 1822).</title>
        <authorList>
            <person name="Mohindra V."/>
            <person name="Chowdhury L.M."/>
            <person name="Lal K."/>
            <person name="Jena J.K."/>
        </authorList>
    </citation>
    <scope>NUCLEOTIDE SEQUENCE [LARGE SCALE GENOMIC DNA]</scope>
    <source>
        <strain evidence="2">CM1030</strain>
        <tissue evidence="2">Blood</tissue>
    </source>
</reference>
<feature type="domain" description="Tubulin--tyrosine ligase-like protein 12 SET-like" evidence="1">
    <location>
        <begin position="1"/>
        <end position="53"/>
    </location>
</feature>
<gene>
    <name evidence="2" type="ORF">M9458_009872</name>
</gene>
<accession>A0ABD0RE06</accession>
<dbReference type="InterPro" id="IPR057954">
    <property type="entry name" value="SET_TTL12"/>
</dbReference>
<dbReference type="PANTHER" id="PTHR46088">
    <property type="entry name" value="TUBULIN--TYROSINE LIGASE-LIKE PROTEIN 12"/>
    <property type="match status" value="1"/>
</dbReference>
<name>A0ABD0RE06_CIRMR</name>
<dbReference type="AlphaFoldDB" id="A0ABD0RE06"/>
<organism evidence="2 3">
    <name type="scientific">Cirrhinus mrigala</name>
    <name type="common">Mrigala</name>
    <dbReference type="NCBI Taxonomy" id="683832"/>
    <lineage>
        <taxon>Eukaryota</taxon>
        <taxon>Metazoa</taxon>
        <taxon>Chordata</taxon>
        <taxon>Craniata</taxon>
        <taxon>Vertebrata</taxon>
        <taxon>Euteleostomi</taxon>
        <taxon>Actinopterygii</taxon>
        <taxon>Neopterygii</taxon>
        <taxon>Teleostei</taxon>
        <taxon>Ostariophysi</taxon>
        <taxon>Cypriniformes</taxon>
        <taxon>Cyprinidae</taxon>
        <taxon>Labeoninae</taxon>
        <taxon>Labeonini</taxon>
        <taxon>Cirrhinus</taxon>
    </lineage>
</organism>
<evidence type="ECO:0000259" key="1">
    <source>
        <dbReference type="Pfam" id="PF25556"/>
    </source>
</evidence>
<dbReference type="Proteomes" id="UP001529510">
    <property type="component" value="Unassembled WGS sequence"/>
</dbReference>
<evidence type="ECO:0000313" key="2">
    <source>
        <dbReference type="EMBL" id="KAL0196300.1"/>
    </source>
</evidence>
<dbReference type="PANTHER" id="PTHR46088:SF1">
    <property type="entry name" value="TUBULIN--TYROSINE LIGASE-LIKE PROTEIN 12"/>
    <property type="match status" value="1"/>
</dbReference>